<proteinExistence type="predicted"/>
<evidence type="ECO:0000256" key="1">
    <source>
        <dbReference type="SAM" id="MobiDB-lite"/>
    </source>
</evidence>
<dbReference type="EMBL" id="CABDUW010000380">
    <property type="protein sequence ID" value="VTJ67405.1"/>
    <property type="molecule type" value="Genomic_DNA"/>
</dbReference>
<dbReference type="AlphaFoldDB" id="A0A5E4BDH2"/>
<keyword evidence="3" id="KW-1185">Reference proteome</keyword>
<feature type="region of interest" description="Disordered" evidence="1">
    <location>
        <begin position="69"/>
        <end position="124"/>
    </location>
</feature>
<comment type="caution">
    <text evidence="2">The sequence shown here is derived from an EMBL/GenBank/DDBJ whole genome shotgun (WGS) entry which is preliminary data.</text>
</comment>
<sequence length="124" mass="13510">MKQPLSIILPHRRYPHARICRPGSHIGPCVISAICVVRVEAAGFVLGLEDESTVRGLAAPCCTALQMQSSLPSDRAQGPARYGSMEMTRAGRRPARRGSLPVLLQRLHVSGGRKSPEQRSSDRQ</sequence>
<dbReference type="Proteomes" id="UP000335636">
    <property type="component" value="Unassembled WGS sequence"/>
</dbReference>
<reference evidence="2" key="1">
    <citation type="submission" date="2019-04" db="EMBL/GenBank/DDBJ databases">
        <authorList>
            <person name="Alioto T."/>
            <person name="Alioto T."/>
        </authorList>
    </citation>
    <scope>NUCLEOTIDE SEQUENCE [LARGE SCALE GENOMIC DNA]</scope>
</reference>
<gene>
    <name evidence="2" type="ORF">MONAX_5E000442</name>
</gene>
<accession>A0A5E4BDH2</accession>
<evidence type="ECO:0000313" key="2">
    <source>
        <dbReference type="EMBL" id="VTJ67405.1"/>
    </source>
</evidence>
<name>A0A5E4BDH2_MARMO</name>
<evidence type="ECO:0000313" key="3">
    <source>
        <dbReference type="Proteomes" id="UP000335636"/>
    </source>
</evidence>
<feature type="compositionally biased region" description="Basic and acidic residues" evidence="1">
    <location>
        <begin position="114"/>
        <end position="124"/>
    </location>
</feature>
<organism evidence="2 3">
    <name type="scientific">Marmota monax</name>
    <name type="common">Woodchuck</name>
    <dbReference type="NCBI Taxonomy" id="9995"/>
    <lineage>
        <taxon>Eukaryota</taxon>
        <taxon>Metazoa</taxon>
        <taxon>Chordata</taxon>
        <taxon>Craniata</taxon>
        <taxon>Vertebrata</taxon>
        <taxon>Euteleostomi</taxon>
        <taxon>Mammalia</taxon>
        <taxon>Eutheria</taxon>
        <taxon>Euarchontoglires</taxon>
        <taxon>Glires</taxon>
        <taxon>Rodentia</taxon>
        <taxon>Sciuromorpha</taxon>
        <taxon>Sciuridae</taxon>
        <taxon>Xerinae</taxon>
        <taxon>Marmotini</taxon>
        <taxon>Marmota</taxon>
    </lineage>
</organism>
<protein>
    <submittedName>
        <fullName evidence="2">Uncharacterized protein</fullName>
    </submittedName>
</protein>